<dbReference type="PROSITE" id="PS51257">
    <property type="entry name" value="PROKAR_LIPOPROTEIN"/>
    <property type="match status" value="1"/>
</dbReference>
<keyword evidence="8" id="KW-1185">Reference proteome</keyword>
<dbReference type="PANTHER" id="PTHR38098:SF1">
    <property type="entry name" value="LPS-ASSEMBLY LIPOPROTEIN LPTE"/>
    <property type="match status" value="1"/>
</dbReference>
<dbReference type="EMBL" id="JANIBJ010000017">
    <property type="protein sequence ID" value="MCQ8104570.1"/>
    <property type="molecule type" value="Genomic_DNA"/>
</dbReference>
<evidence type="ECO:0000313" key="7">
    <source>
        <dbReference type="EMBL" id="MCQ8104570.1"/>
    </source>
</evidence>
<dbReference type="InterPro" id="IPR007485">
    <property type="entry name" value="LPS_assembly_LptE"/>
</dbReference>
<sequence length="166" mass="18584">MKKIRKIVLIVVLGMLTACGYHLRGTIALPAALKSLYLFGASGALHAETKAVLKASDGKLAISPNDAGVVVKVLKEDFRRRVLSVGSTGKSSEVELNYYLRFQFYDSKENPLQEEQTIEISREFFNDQTAILAKENEENMIQSEIYRQAVRMMMARAQAAIENQKP</sequence>
<dbReference type="Gene3D" id="3.30.160.150">
    <property type="entry name" value="Lipoprotein like domain"/>
    <property type="match status" value="1"/>
</dbReference>
<evidence type="ECO:0000256" key="5">
    <source>
        <dbReference type="ARBA" id="ARBA00023288"/>
    </source>
</evidence>
<keyword evidence="3 6" id="KW-0564">Palmitate</keyword>
<dbReference type="Pfam" id="PF04390">
    <property type="entry name" value="LptE"/>
    <property type="match status" value="1"/>
</dbReference>
<dbReference type="Proteomes" id="UP001524499">
    <property type="component" value="Unassembled WGS sequence"/>
</dbReference>
<dbReference type="RefSeq" id="WP_256602366.1">
    <property type="nucleotide sequence ID" value="NZ_JANIBJ010000017.1"/>
</dbReference>
<keyword evidence="1 6" id="KW-0732">Signal</keyword>
<evidence type="ECO:0000256" key="1">
    <source>
        <dbReference type="ARBA" id="ARBA00022729"/>
    </source>
</evidence>
<name>A0ABT1TGI7_9GAMM</name>
<evidence type="ECO:0000256" key="2">
    <source>
        <dbReference type="ARBA" id="ARBA00023136"/>
    </source>
</evidence>
<protein>
    <recommendedName>
        <fullName evidence="6">LPS-assembly lipoprotein LptE</fullName>
    </recommendedName>
</protein>
<proteinExistence type="inferred from homology"/>
<evidence type="ECO:0000256" key="3">
    <source>
        <dbReference type="ARBA" id="ARBA00023139"/>
    </source>
</evidence>
<gene>
    <name evidence="6 7" type="primary">lptE</name>
    <name evidence="7" type="ORF">NP590_10680</name>
</gene>
<reference evidence="7 8" key="1">
    <citation type="submission" date="2022-07" db="EMBL/GenBank/DDBJ databases">
        <title>Methylomonas rivi sp. nov., Methylomonas rosea sp. nov., Methylomonas aureus sp. nov. and Methylomonas subterranea sp. nov., four novel methanotrophs isolated from a freshwater creek and the deep terrestrial subsurface.</title>
        <authorList>
            <person name="Abin C."/>
            <person name="Sankaranarayanan K."/>
            <person name="Garner C."/>
            <person name="Sindelar R."/>
            <person name="Kotary K."/>
            <person name="Garner R."/>
            <person name="Barclay S."/>
            <person name="Lawson P."/>
            <person name="Krumholz L."/>
        </authorList>
    </citation>
    <scope>NUCLEOTIDE SEQUENCE [LARGE SCALE GENOMIC DNA]</scope>
    <source>
        <strain evidence="7 8">SURF-2</strain>
    </source>
</reference>
<dbReference type="PANTHER" id="PTHR38098">
    <property type="entry name" value="LPS-ASSEMBLY LIPOPROTEIN LPTE"/>
    <property type="match status" value="1"/>
</dbReference>
<evidence type="ECO:0000313" key="8">
    <source>
        <dbReference type="Proteomes" id="UP001524499"/>
    </source>
</evidence>
<accession>A0ABT1TGI7</accession>
<keyword evidence="4 6" id="KW-0998">Cell outer membrane</keyword>
<keyword evidence="2 6" id="KW-0472">Membrane</keyword>
<comment type="similarity">
    <text evidence="6">Belongs to the LptE lipoprotein family.</text>
</comment>
<comment type="subunit">
    <text evidence="6">Component of the lipopolysaccharide transport and assembly complex. Interacts with LptD.</text>
</comment>
<comment type="subcellular location">
    <subcellularLocation>
        <location evidence="6">Cell outer membrane</location>
        <topology evidence="6">Lipid-anchor</topology>
    </subcellularLocation>
</comment>
<dbReference type="HAMAP" id="MF_01186">
    <property type="entry name" value="LPS_assembly_LptE"/>
    <property type="match status" value="1"/>
</dbReference>
<evidence type="ECO:0000256" key="4">
    <source>
        <dbReference type="ARBA" id="ARBA00023237"/>
    </source>
</evidence>
<keyword evidence="5 6" id="KW-0449">Lipoprotein</keyword>
<comment type="caution">
    <text evidence="7">The sequence shown here is derived from an EMBL/GenBank/DDBJ whole genome shotgun (WGS) entry which is preliminary data.</text>
</comment>
<evidence type="ECO:0000256" key="6">
    <source>
        <dbReference type="HAMAP-Rule" id="MF_01186"/>
    </source>
</evidence>
<organism evidence="7 8">
    <name type="scientific">Methylomonas subterranea</name>
    <dbReference type="NCBI Taxonomy" id="2952225"/>
    <lineage>
        <taxon>Bacteria</taxon>
        <taxon>Pseudomonadati</taxon>
        <taxon>Pseudomonadota</taxon>
        <taxon>Gammaproteobacteria</taxon>
        <taxon>Methylococcales</taxon>
        <taxon>Methylococcaceae</taxon>
        <taxon>Methylomonas</taxon>
    </lineage>
</organism>
<comment type="function">
    <text evidence="6">Together with LptD, is involved in the assembly of lipopolysaccharide (LPS) at the surface of the outer membrane. Required for the proper assembly of LptD. Binds LPS and may serve as the LPS recognition site at the outer membrane.</text>
</comment>